<keyword evidence="1" id="KW-1133">Transmembrane helix</keyword>
<feature type="transmembrane region" description="Helical" evidence="1">
    <location>
        <begin position="40"/>
        <end position="58"/>
    </location>
</feature>
<feature type="transmembrane region" description="Helical" evidence="1">
    <location>
        <begin position="111"/>
        <end position="130"/>
    </location>
</feature>
<accession>A0ABV1I0S7</accession>
<comment type="caution">
    <text evidence="2">The sequence shown here is derived from an EMBL/GenBank/DDBJ whole genome shotgun (WGS) entry which is preliminary data.</text>
</comment>
<feature type="transmembrane region" description="Helical" evidence="1">
    <location>
        <begin position="296"/>
        <end position="322"/>
    </location>
</feature>
<dbReference type="RefSeq" id="WP_349144358.1">
    <property type="nucleotide sequence ID" value="NZ_JBBMFC010000012.1"/>
</dbReference>
<feature type="transmembrane region" description="Helical" evidence="1">
    <location>
        <begin position="145"/>
        <end position="167"/>
    </location>
</feature>
<keyword evidence="1" id="KW-0812">Transmembrane</keyword>
<name>A0ABV1I0S7_9FIRM</name>
<keyword evidence="3" id="KW-1185">Reference proteome</keyword>
<gene>
    <name evidence="2" type="ORF">WMO62_08070</name>
</gene>
<evidence type="ECO:0000256" key="1">
    <source>
        <dbReference type="SAM" id="Phobius"/>
    </source>
</evidence>
<keyword evidence="1" id="KW-0472">Membrane</keyword>
<dbReference type="EMBL" id="JBBMFC010000012">
    <property type="protein sequence ID" value="MEQ2578793.1"/>
    <property type="molecule type" value="Genomic_DNA"/>
</dbReference>
<organism evidence="2 3">
    <name type="scientific">Hominiventricola aquisgranensis</name>
    <dbReference type="NCBI Taxonomy" id="3133164"/>
    <lineage>
        <taxon>Bacteria</taxon>
        <taxon>Bacillati</taxon>
        <taxon>Bacillota</taxon>
        <taxon>Clostridia</taxon>
        <taxon>Lachnospirales</taxon>
        <taxon>Lachnospiraceae</taxon>
        <taxon>Hominiventricola</taxon>
    </lineage>
</organism>
<dbReference type="Proteomes" id="UP001470288">
    <property type="component" value="Unassembled WGS sequence"/>
</dbReference>
<evidence type="ECO:0000313" key="2">
    <source>
        <dbReference type="EMBL" id="MEQ2578793.1"/>
    </source>
</evidence>
<feature type="transmembrane region" description="Helical" evidence="1">
    <location>
        <begin position="350"/>
        <end position="368"/>
    </location>
</feature>
<protein>
    <submittedName>
        <fullName evidence="2">Uncharacterized protein</fullName>
    </submittedName>
</protein>
<sequence length="373" mass="43441">MQIEKQNVISKSNEYLWYAILVEFQLFGTVWAMMDVSGKPYLLLYWGFVALALVKLCIQKNNWKEWILIIAFGCVAICSFQNSQDKTPLLLMLGVCCSREINLDKFLRIDLIGRVVSAVLLITLPLANFYENTIIFERGIYRTYFGWQAANGMGFSFTVMALEWMYLRHRRFRWYDYVGVLTMVLFLDRTANSRTAELLMLGILSVELFCTWFEKKRPEKNLYKLCTFGCVGALGLDLIAFGTAMWLYFFNQPVWNNLQSTLTSRFRLPGAFFEAHGISLFGSPYNPDIYDYLDILFGYLTLHLGVVIAVIVLILFVISIIYGYRRKDEKYLILLLFVLLRSTMESEHLNLIYSWFPVLLGMAVWRVGEDNRK</sequence>
<evidence type="ECO:0000313" key="3">
    <source>
        <dbReference type="Proteomes" id="UP001470288"/>
    </source>
</evidence>
<feature type="transmembrane region" description="Helical" evidence="1">
    <location>
        <begin position="15"/>
        <end position="34"/>
    </location>
</feature>
<feature type="transmembrane region" description="Helical" evidence="1">
    <location>
        <begin position="225"/>
        <end position="249"/>
    </location>
</feature>
<reference evidence="2 3" key="1">
    <citation type="submission" date="2024-03" db="EMBL/GenBank/DDBJ databases">
        <title>Human intestinal bacterial collection.</title>
        <authorList>
            <person name="Pauvert C."/>
            <person name="Hitch T.C.A."/>
            <person name="Clavel T."/>
        </authorList>
    </citation>
    <scope>NUCLEOTIDE SEQUENCE [LARGE SCALE GENOMIC DNA]</scope>
    <source>
        <strain evidence="2 3">CLA-AA-H78B</strain>
    </source>
</reference>
<proteinExistence type="predicted"/>